<feature type="signal peptide" evidence="1">
    <location>
        <begin position="1"/>
        <end position="23"/>
    </location>
</feature>
<keyword evidence="3" id="KW-1185">Reference proteome</keyword>
<feature type="chain" id="PRO_5042853601" evidence="1">
    <location>
        <begin position="24"/>
        <end position="175"/>
    </location>
</feature>
<accession>A0AAN6N183</accession>
<gene>
    <name evidence="2" type="ORF">QBC46DRAFT_267859</name>
</gene>
<evidence type="ECO:0000313" key="3">
    <source>
        <dbReference type="Proteomes" id="UP001303473"/>
    </source>
</evidence>
<keyword evidence="1" id="KW-0732">Signal</keyword>
<protein>
    <submittedName>
        <fullName evidence="2">Uncharacterized protein</fullName>
    </submittedName>
</protein>
<dbReference type="AlphaFoldDB" id="A0AAN6N183"/>
<comment type="caution">
    <text evidence="2">The sequence shown here is derived from an EMBL/GenBank/DDBJ whole genome shotgun (WGS) entry which is preliminary data.</text>
</comment>
<name>A0AAN6N183_9PEZI</name>
<evidence type="ECO:0000313" key="2">
    <source>
        <dbReference type="EMBL" id="KAK3937291.1"/>
    </source>
</evidence>
<organism evidence="2 3">
    <name type="scientific">Diplogelasinospora grovesii</name>
    <dbReference type="NCBI Taxonomy" id="303347"/>
    <lineage>
        <taxon>Eukaryota</taxon>
        <taxon>Fungi</taxon>
        <taxon>Dikarya</taxon>
        <taxon>Ascomycota</taxon>
        <taxon>Pezizomycotina</taxon>
        <taxon>Sordariomycetes</taxon>
        <taxon>Sordariomycetidae</taxon>
        <taxon>Sordariales</taxon>
        <taxon>Diplogelasinosporaceae</taxon>
        <taxon>Diplogelasinospora</taxon>
    </lineage>
</organism>
<sequence length="175" mass="17577">MSALVKFVAAAAAAAALFGSAAAQCDGETSDLFCYTTANGGTPQNVNTTDVAYVAAYLRAYGAQTKAGRQLTMTVADAPDCAEWTLYTHGTVLATAKHIDSTLNSSVLYADIANTIDGGAGATAAQQAAAIIGCGTAGGSKGVAYDPTNPQYNTAAYLADDYSPGGILIKIVSSS</sequence>
<reference evidence="3" key="1">
    <citation type="journal article" date="2023" name="Mol. Phylogenet. Evol.">
        <title>Genome-scale phylogeny and comparative genomics of the fungal order Sordariales.</title>
        <authorList>
            <person name="Hensen N."/>
            <person name="Bonometti L."/>
            <person name="Westerberg I."/>
            <person name="Brannstrom I.O."/>
            <person name="Guillou S."/>
            <person name="Cros-Aarteil S."/>
            <person name="Calhoun S."/>
            <person name="Haridas S."/>
            <person name="Kuo A."/>
            <person name="Mondo S."/>
            <person name="Pangilinan J."/>
            <person name="Riley R."/>
            <person name="LaButti K."/>
            <person name="Andreopoulos B."/>
            <person name="Lipzen A."/>
            <person name="Chen C."/>
            <person name="Yan M."/>
            <person name="Daum C."/>
            <person name="Ng V."/>
            <person name="Clum A."/>
            <person name="Steindorff A."/>
            <person name="Ohm R.A."/>
            <person name="Martin F."/>
            <person name="Silar P."/>
            <person name="Natvig D.O."/>
            <person name="Lalanne C."/>
            <person name="Gautier V."/>
            <person name="Ament-Velasquez S.L."/>
            <person name="Kruys A."/>
            <person name="Hutchinson M.I."/>
            <person name="Powell A.J."/>
            <person name="Barry K."/>
            <person name="Miller A.N."/>
            <person name="Grigoriev I.V."/>
            <person name="Debuchy R."/>
            <person name="Gladieux P."/>
            <person name="Hiltunen Thoren M."/>
            <person name="Johannesson H."/>
        </authorList>
    </citation>
    <scope>NUCLEOTIDE SEQUENCE [LARGE SCALE GENOMIC DNA]</scope>
    <source>
        <strain evidence="3">CBS 340.73</strain>
    </source>
</reference>
<dbReference type="Proteomes" id="UP001303473">
    <property type="component" value="Unassembled WGS sequence"/>
</dbReference>
<evidence type="ECO:0000256" key="1">
    <source>
        <dbReference type="SAM" id="SignalP"/>
    </source>
</evidence>
<proteinExistence type="predicted"/>
<dbReference type="EMBL" id="MU853858">
    <property type="protein sequence ID" value="KAK3937291.1"/>
    <property type="molecule type" value="Genomic_DNA"/>
</dbReference>